<dbReference type="EMBL" id="SRLA01000001">
    <property type="protein sequence ID" value="TGE09287.1"/>
    <property type="molecule type" value="Genomic_DNA"/>
</dbReference>
<reference evidence="1 2" key="1">
    <citation type="submission" date="2019-04" db="EMBL/GenBank/DDBJ databases">
        <authorList>
            <person name="Feng G."/>
            <person name="Zhang J."/>
            <person name="Zhu H."/>
        </authorList>
    </citation>
    <scope>NUCLEOTIDE SEQUENCE [LARGE SCALE GENOMIC DNA]</scope>
    <source>
        <strain evidence="1 2">92R-1</strain>
    </source>
</reference>
<dbReference type="AlphaFoldDB" id="A0A4Z0P9E7"/>
<dbReference type="OrthoDB" id="881270at2"/>
<protein>
    <submittedName>
        <fullName evidence="1">Uncharacterized protein</fullName>
    </submittedName>
</protein>
<sequence>MALLNEQNAVISCRCAVELGHYICPRNSIFIAFLLRKMIKQLITLVSVSVGSLLSAQAQTTTAPSAKALSVRDSVFAQVAAVRLEGSSRVTRFKSHHFAIRGLRTVTKSYMLVNNTVFVLAKKHVVKHKTTGALVEKVTYFNRGQKQFREEYQNGHLAKFTFIPTPTKESPKEIVEFVQGDYLSITRQFNPLFLPKEQKPAREFYHYPTPPVVR</sequence>
<name>A0A4Z0P9E7_9BACT</name>
<keyword evidence="2" id="KW-1185">Reference proteome</keyword>
<dbReference type="Proteomes" id="UP000298337">
    <property type="component" value="Unassembled WGS sequence"/>
</dbReference>
<gene>
    <name evidence="1" type="ORF">EU556_00170</name>
</gene>
<evidence type="ECO:0000313" key="2">
    <source>
        <dbReference type="Proteomes" id="UP000298337"/>
    </source>
</evidence>
<dbReference type="RefSeq" id="WP_135429813.1">
    <property type="nucleotide sequence ID" value="NZ_SRLA01000001.1"/>
</dbReference>
<proteinExistence type="predicted"/>
<comment type="caution">
    <text evidence="1">The sequence shown here is derived from an EMBL/GenBank/DDBJ whole genome shotgun (WGS) entry which is preliminary data.</text>
</comment>
<accession>A0A4Z0P9E7</accession>
<evidence type="ECO:0000313" key="1">
    <source>
        <dbReference type="EMBL" id="TGE09287.1"/>
    </source>
</evidence>
<organism evidence="1 2">
    <name type="scientific">Hymenobacter fodinae</name>
    <dbReference type="NCBI Taxonomy" id="2510796"/>
    <lineage>
        <taxon>Bacteria</taxon>
        <taxon>Pseudomonadati</taxon>
        <taxon>Bacteroidota</taxon>
        <taxon>Cytophagia</taxon>
        <taxon>Cytophagales</taxon>
        <taxon>Hymenobacteraceae</taxon>
        <taxon>Hymenobacter</taxon>
    </lineage>
</organism>